<dbReference type="Pfam" id="PF14852">
    <property type="entry name" value="Fis1_TPR_N"/>
    <property type="match status" value="1"/>
</dbReference>
<keyword evidence="5 8" id="KW-1133">Transmembrane helix</keyword>
<dbReference type="GO" id="GO:0005741">
    <property type="term" value="C:mitochondrial outer membrane"/>
    <property type="evidence" value="ECO:0007669"/>
    <property type="project" value="UniProtKB-SubCell"/>
</dbReference>
<name>A0A8J4BMF9_9CHLO</name>
<dbReference type="PANTHER" id="PTHR13247:SF0">
    <property type="entry name" value="MITOCHONDRIAL FISSION 1 PROTEIN"/>
    <property type="match status" value="1"/>
</dbReference>
<dbReference type="GO" id="GO:0000422">
    <property type="term" value="P:autophagy of mitochondrion"/>
    <property type="evidence" value="ECO:0007669"/>
    <property type="project" value="TreeGrafter"/>
</dbReference>
<keyword evidence="4" id="KW-1000">Mitochondrion outer membrane</keyword>
<keyword evidence="3 8" id="KW-0812">Transmembrane</keyword>
<dbReference type="InterPro" id="IPR011990">
    <property type="entry name" value="TPR-like_helical_dom_sf"/>
</dbReference>
<dbReference type="InterPro" id="IPR033745">
    <property type="entry name" value="Fis1_cytosol"/>
</dbReference>
<accession>A0A8J4BMF9</accession>
<comment type="subcellular location">
    <subcellularLocation>
        <location evidence="1">Mitochondrion outer membrane</location>
        <topology evidence="1">Single-pass membrane protein</topology>
    </subcellularLocation>
</comment>
<dbReference type="Pfam" id="PF14853">
    <property type="entry name" value="Fis1_TPR_C"/>
    <property type="match status" value="1"/>
</dbReference>
<evidence type="ECO:0000256" key="5">
    <source>
        <dbReference type="ARBA" id="ARBA00022989"/>
    </source>
</evidence>
<keyword evidence="7 8" id="KW-0472">Membrane</keyword>
<evidence type="ECO:0000256" key="6">
    <source>
        <dbReference type="ARBA" id="ARBA00023128"/>
    </source>
</evidence>
<dbReference type="CDD" id="cd12212">
    <property type="entry name" value="Fis1"/>
    <property type="match status" value="1"/>
</dbReference>
<comment type="caution">
    <text evidence="9">The sequence shown here is derived from an EMBL/GenBank/DDBJ whole genome shotgun (WGS) entry which is preliminary data.</text>
</comment>
<evidence type="ECO:0000256" key="2">
    <source>
        <dbReference type="ARBA" id="ARBA00008937"/>
    </source>
</evidence>
<proteinExistence type="inferred from homology"/>
<evidence type="ECO:0000256" key="8">
    <source>
        <dbReference type="SAM" id="Phobius"/>
    </source>
</evidence>
<dbReference type="Proteomes" id="UP000747399">
    <property type="component" value="Unassembled WGS sequence"/>
</dbReference>
<dbReference type="GO" id="GO:0016559">
    <property type="term" value="P:peroxisome fission"/>
    <property type="evidence" value="ECO:0007669"/>
    <property type="project" value="TreeGrafter"/>
</dbReference>
<dbReference type="SUPFAM" id="SSF48452">
    <property type="entry name" value="TPR-like"/>
    <property type="match status" value="1"/>
</dbReference>
<dbReference type="GO" id="GO:0005778">
    <property type="term" value="C:peroxisomal membrane"/>
    <property type="evidence" value="ECO:0007669"/>
    <property type="project" value="TreeGrafter"/>
</dbReference>
<dbReference type="GO" id="GO:0000266">
    <property type="term" value="P:mitochondrial fission"/>
    <property type="evidence" value="ECO:0007669"/>
    <property type="project" value="InterPro"/>
</dbReference>
<comment type="similarity">
    <text evidence="2">Belongs to the FIS1 family.</text>
</comment>
<dbReference type="InterPro" id="IPR028058">
    <property type="entry name" value="Fis1_TPR_N"/>
</dbReference>
<dbReference type="InterPro" id="IPR016543">
    <property type="entry name" value="Fis1"/>
</dbReference>
<gene>
    <name evidence="9" type="ORF">Vafri_18375</name>
</gene>
<evidence type="ECO:0000256" key="3">
    <source>
        <dbReference type="ARBA" id="ARBA00022692"/>
    </source>
</evidence>
<evidence type="ECO:0000313" key="10">
    <source>
        <dbReference type="Proteomes" id="UP000747399"/>
    </source>
</evidence>
<evidence type="ECO:0000256" key="7">
    <source>
        <dbReference type="ARBA" id="ARBA00023136"/>
    </source>
</evidence>
<dbReference type="InterPro" id="IPR028061">
    <property type="entry name" value="Fis1_TPR_C"/>
</dbReference>
<evidence type="ECO:0000256" key="1">
    <source>
        <dbReference type="ARBA" id="ARBA00004572"/>
    </source>
</evidence>
<dbReference type="EMBL" id="BNCO01000066">
    <property type="protein sequence ID" value="GIL64459.1"/>
    <property type="molecule type" value="Genomic_DNA"/>
</dbReference>
<dbReference type="AlphaFoldDB" id="A0A8J4BMF9"/>
<reference evidence="9" key="1">
    <citation type="journal article" date="2021" name="Proc. Natl. Acad. Sci. U.S.A.">
        <title>Three genomes in the algal genus Volvox reveal the fate of a haploid sex-determining region after a transition to homothallism.</title>
        <authorList>
            <person name="Yamamoto K."/>
            <person name="Hamaji T."/>
            <person name="Kawai-Toyooka H."/>
            <person name="Matsuzaki R."/>
            <person name="Takahashi F."/>
            <person name="Nishimura Y."/>
            <person name="Kawachi M."/>
            <person name="Noguchi H."/>
            <person name="Minakuchi Y."/>
            <person name="Umen J.G."/>
            <person name="Toyoda A."/>
            <person name="Nozaki H."/>
        </authorList>
    </citation>
    <scope>NUCLEOTIDE SEQUENCE</scope>
    <source>
        <strain evidence="9">NIES-3780</strain>
    </source>
</reference>
<feature type="transmembrane region" description="Helical" evidence="8">
    <location>
        <begin position="122"/>
        <end position="141"/>
    </location>
</feature>
<dbReference type="Gene3D" id="1.25.40.10">
    <property type="entry name" value="Tetratricopeptide repeat domain"/>
    <property type="match status" value="1"/>
</dbReference>
<keyword evidence="6" id="KW-0496">Mitochondrion</keyword>
<dbReference type="PANTHER" id="PTHR13247">
    <property type="entry name" value="TETRATRICOPEPTIDE REPEAT PROTEIN 11 TPR REPEAT PROTEIN 11"/>
    <property type="match status" value="1"/>
</dbReference>
<protein>
    <recommendedName>
        <fullName evidence="11">Mitochondrial fission 1 protein</fullName>
    </recommendedName>
</protein>
<sequence length="147" mass="16473">MGQEHLPSVDLDFVKHAEDEYHSIFNTGKSEEVDAARFRLVWALVHSTHRGHQSRGLELCRAKLREQAKDKEYRYFAAVACYNMGQYIDARRELSSLLQEHPGFRQAEFLRGLAEDAIVREGLMGVGIGAALAGVALAVFLGSGRKR</sequence>
<evidence type="ECO:0000256" key="4">
    <source>
        <dbReference type="ARBA" id="ARBA00022787"/>
    </source>
</evidence>
<keyword evidence="10" id="KW-1185">Reference proteome</keyword>
<organism evidence="9 10">
    <name type="scientific">Volvox africanus</name>
    <dbReference type="NCBI Taxonomy" id="51714"/>
    <lineage>
        <taxon>Eukaryota</taxon>
        <taxon>Viridiplantae</taxon>
        <taxon>Chlorophyta</taxon>
        <taxon>core chlorophytes</taxon>
        <taxon>Chlorophyceae</taxon>
        <taxon>CS clade</taxon>
        <taxon>Chlamydomonadales</taxon>
        <taxon>Volvocaceae</taxon>
        <taxon>Volvox</taxon>
    </lineage>
</organism>
<evidence type="ECO:0000313" key="9">
    <source>
        <dbReference type="EMBL" id="GIL64459.1"/>
    </source>
</evidence>
<evidence type="ECO:0008006" key="11">
    <source>
        <dbReference type="Google" id="ProtNLM"/>
    </source>
</evidence>